<name>A0A418PTS5_9BACT</name>
<comment type="caution">
    <text evidence="2">The sequence shown here is derived from an EMBL/GenBank/DDBJ whole genome shotgun (WGS) entry which is preliminary data.</text>
</comment>
<dbReference type="OrthoDB" id="819081at2"/>
<protein>
    <recommendedName>
        <fullName evidence="4">Toxin-antitoxin system YwqK family antitoxin</fullName>
    </recommendedName>
</protein>
<dbReference type="Gene3D" id="2.20.110.10">
    <property type="entry name" value="Histone H3 K4-specific methyltransferase SET7/9 N-terminal domain"/>
    <property type="match status" value="2"/>
</dbReference>
<dbReference type="Proteomes" id="UP000283522">
    <property type="component" value="Unassembled WGS sequence"/>
</dbReference>
<dbReference type="SUPFAM" id="SSF82185">
    <property type="entry name" value="Histone H3 K4-specific methyltransferase SET7/9 N-terminal domain"/>
    <property type="match status" value="2"/>
</dbReference>
<evidence type="ECO:0000313" key="2">
    <source>
        <dbReference type="EMBL" id="RIW16458.1"/>
    </source>
</evidence>
<accession>A0A418PTS5</accession>
<reference evidence="2 3" key="1">
    <citation type="submission" date="2018-09" db="EMBL/GenBank/DDBJ databases">
        <authorList>
            <person name="Wang X."/>
            <person name="Du Z."/>
        </authorList>
    </citation>
    <scope>NUCLEOTIDE SEQUENCE [LARGE SCALE GENOMIC DNA]</scope>
    <source>
        <strain evidence="2 3">N3</strain>
    </source>
</reference>
<evidence type="ECO:0000313" key="3">
    <source>
        <dbReference type="Proteomes" id="UP000283522"/>
    </source>
</evidence>
<gene>
    <name evidence="2" type="ORF">D0X99_08870</name>
</gene>
<dbReference type="PANTHER" id="PTHR33706">
    <property type="entry name" value="MORN VARIANT REPEAT PROTEIN"/>
    <property type="match status" value="1"/>
</dbReference>
<dbReference type="AlphaFoldDB" id="A0A418PTS5"/>
<dbReference type="RefSeq" id="WP_119477313.1">
    <property type="nucleotide sequence ID" value="NZ_QXML01000003.1"/>
</dbReference>
<evidence type="ECO:0008006" key="4">
    <source>
        <dbReference type="Google" id="ProtNLM"/>
    </source>
</evidence>
<dbReference type="PANTHER" id="PTHR33706:SF1">
    <property type="entry name" value="TPR REPEAT PROTEIN"/>
    <property type="match status" value="1"/>
</dbReference>
<sequence>MLTLVFTLLSVFSPIQSLDSGYFYFGNTNVIGVGLISEGEKTGEWKVYSKSPADQNPIASLEPADPLDFKKKFNQDFPVFIVHFEKGVPNGPFLENYPNGKPKVVANLKGGVLEGDFGEFYEGGELHSKGKVVDGKKEGEWQEYSESGKIISSMTYSKGLLEGKGVGYFPDGDLEWEVNFKNGEFDGPYAYYLPDSTVKIQGQYAGGIPVGEWIEKLEIIPGFYRKGAYQNGFKEGEWQLTNLEGRFLQAENYKEGKLISVGKFQSQNPIEEKGKIKNGKGQRYFYDENGNVLAKGKITKGTENGTWFFYYPESNRISASGKLEDSERVGTWNFYSYEGEIIDQTTYNMESSFQSSNSGLPRSRKSNNPRDSFGGFVPWQEGTGIFGQGWSLNTFQNRKY</sequence>
<dbReference type="InterPro" id="IPR011652">
    <property type="entry name" value="MORN_2"/>
</dbReference>
<organism evidence="2 3">
    <name type="scientific">Algoriphagus lacus</name>
    <dbReference type="NCBI Taxonomy" id="2056311"/>
    <lineage>
        <taxon>Bacteria</taxon>
        <taxon>Pseudomonadati</taxon>
        <taxon>Bacteroidota</taxon>
        <taxon>Cytophagia</taxon>
        <taxon>Cytophagales</taxon>
        <taxon>Cyclobacteriaceae</taxon>
        <taxon>Algoriphagus</taxon>
    </lineage>
</organism>
<dbReference type="EMBL" id="QXML01000003">
    <property type="protein sequence ID" value="RIW16458.1"/>
    <property type="molecule type" value="Genomic_DNA"/>
</dbReference>
<proteinExistence type="predicted"/>
<keyword evidence="3" id="KW-1185">Reference proteome</keyword>
<feature type="region of interest" description="Disordered" evidence="1">
    <location>
        <begin position="352"/>
        <end position="373"/>
    </location>
</feature>
<dbReference type="Gene3D" id="3.90.930.1">
    <property type="match status" value="1"/>
</dbReference>
<dbReference type="Pfam" id="PF07661">
    <property type="entry name" value="MORN_2"/>
    <property type="match status" value="1"/>
</dbReference>
<evidence type="ECO:0000256" key="1">
    <source>
        <dbReference type="SAM" id="MobiDB-lite"/>
    </source>
</evidence>